<dbReference type="InterPro" id="IPR032466">
    <property type="entry name" value="Metal_Hydrolase"/>
</dbReference>
<proteinExistence type="predicted"/>
<dbReference type="PANTHER" id="PTHR43135">
    <property type="entry name" value="ALPHA-D-RIBOSE 1-METHYLPHOSPHONATE 5-TRIPHOSPHATE DIPHOSPHATASE"/>
    <property type="match status" value="1"/>
</dbReference>
<name>A0A6H1UE59_9GAMM</name>
<dbReference type="Gene3D" id="2.30.40.10">
    <property type="entry name" value="Urease, subunit C, domain 1"/>
    <property type="match status" value="1"/>
</dbReference>
<accession>A0A6H1UE59</accession>
<dbReference type="InterPro" id="IPR006680">
    <property type="entry name" value="Amidohydro-rel"/>
</dbReference>
<dbReference type="KEGG" id="fes:HER31_11060"/>
<feature type="signal peptide" evidence="2">
    <location>
        <begin position="1"/>
        <end position="22"/>
    </location>
</feature>
<dbReference type="AlphaFoldDB" id="A0A6H1UE59"/>
<dbReference type="SUPFAM" id="SSF51556">
    <property type="entry name" value="Metallo-dependent hydrolases"/>
    <property type="match status" value="2"/>
</dbReference>
<gene>
    <name evidence="4" type="ORF">HER31_11060</name>
</gene>
<feature type="domain" description="Amidohydrolase-related" evidence="3">
    <location>
        <begin position="331"/>
        <end position="404"/>
    </location>
</feature>
<sequence length="1007" mass="111198">MKHTYLQAIGLLLPSLISPVSASSGQYQLSLSNNTPTLTAFTNGILVTKPGKLAKNRVLVVEGNVITAISDAIPKGAKVIDLKGQYVYAGFIDSYAQYGLDWDYGYSEDKSPQYTVERYGTRYKNTAVHSDMIWADHFSPDSEDAKTWLNNGFTSVHSAWQDGIFQGQGFVTSLAQGDGASLIYKSQSGPWLSFNKGSSQQEYPTSVMGSIALIRQVLAEGQWYKQQFGKPLLPSEQSLLPLTNFDQQAAFFKGSHPDDIIRAAHLLDNNHAIFVGSGLEFERIAQLKQLNSKLILPLSFAKKPEITSVYDPQELTLANMRHWERSPSNIATVANNDIPFALTMDGIDGEDFWPRLNKAMRYGLSGADALAALTTTPAQFLGLESELGQLAPGYRADLVISNGDLFAGGTLVATVLQGQWHNIGDSQYQRYSGEWQLRWFDNSRVLTLTEKDGKLTGKLGVDDDAITLQQLNSHTTELSFQLPATTFGRQDNATVTLVPYGQQLQGSVLLANGESWSLTAEKTKPQQHELATVEPINFVSKQTFPNVAYGHSTLPQAQNMLIRNATVWTSTEQGNLANTDVLVRHGKIDKIGSNLKLPSGYQLIDGSGKHLTAGIIDEHSHIAIHGGVNEFSDNNTAEVRIGDVLEPSDIAIYRSLAGGVTSAQLLHGSANPIGGQAQVIKLRWGQDAQGLAFTAAPPSIKFALGENVKQSNWGDNYNIRYPQTRMGVEAMLRDGFQQASNYQHELTAWDGLSRRQQRRTIAPKPDLRLQTVLEVLNSERHIHIHSYVHTEMLMMLGLADELGFKVQTFTHSLEGYKLASEMAAAGTSAATFADWWAYKFEVYDAIPQNACVMTEQGVLTSIHSDSNDLIRRLNQEAAKSIMYCGMSEQQAWQMVTINPAKQLKVDHLVGSIEAGKQADLVLWSANPLSVYARAEITWIDGARYFSIEQDQQRRRAINQERQQLIAKLLQDDSPAEDGEQLTPLPASTWHCDTVGQHSHQSHSHQQH</sequence>
<protein>
    <submittedName>
        <fullName evidence="4">Amidohydrolase family protein</fullName>
    </submittedName>
</protein>
<reference evidence="4 5" key="1">
    <citation type="submission" date="2020-04" db="EMBL/GenBank/DDBJ databases">
        <title>Ferrimonas sp. S7 isolated from sea water.</title>
        <authorList>
            <person name="Bae S.S."/>
            <person name="Baek K."/>
        </authorList>
    </citation>
    <scope>NUCLEOTIDE SEQUENCE [LARGE SCALE GENOMIC DNA]</scope>
    <source>
        <strain evidence="4 5">S7</strain>
    </source>
</reference>
<dbReference type="EMBL" id="CP051180">
    <property type="protein sequence ID" value="QIZ77371.1"/>
    <property type="molecule type" value="Genomic_DNA"/>
</dbReference>
<dbReference type="InterPro" id="IPR011059">
    <property type="entry name" value="Metal-dep_hydrolase_composite"/>
</dbReference>
<dbReference type="PANTHER" id="PTHR43135:SF3">
    <property type="entry name" value="ALPHA-D-RIBOSE 1-METHYLPHOSPHONATE 5-TRIPHOSPHATE DIPHOSPHATASE"/>
    <property type="match status" value="1"/>
</dbReference>
<organism evidence="4 5">
    <name type="scientific">Ferrimonas lipolytica</name>
    <dbReference type="NCBI Taxonomy" id="2724191"/>
    <lineage>
        <taxon>Bacteria</taxon>
        <taxon>Pseudomonadati</taxon>
        <taxon>Pseudomonadota</taxon>
        <taxon>Gammaproteobacteria</taxon>
        <taxon>Alteromonadales</taxon>
        <taxon>Ferrimonadaceae</taxon>
        <taxon>Ferrimonas</taxon>
    </lineage>
</organism>
<dbReference type="CDD" id="cd01309">
    <property type="entry name" value="Met_dep_hydrolase_C"/>
    <property type="match status" value="1"/>
</dbReference>
<keyword evidence="2" id="KW-0732">Signal</keyword>
<dbReference type="GO" id="GO:0016810">
    <property type="term" value="F:hydrolase activity, acting on carbon-nitrogen (but not peptide) bonds"/>
    <property type="evidence" value="ECO:0007669"/>
    <property type="project" value="InterPro"/>
</dbReference>
<evidence type="ECO:0000256" key="1">
    <source>
        <dbReference type="SAM" id="MobiDB-lite"/>
    </source>
</evidence>
<dbReference type="Gene3D" id="3.20.20.140">
    <property type="entry name" value="Metal-dependent hydrolases"/>
    <property type="match status" value="2"/>
</dbReference>
<evidence type="ECO:0000313" key="4">
    <source>
        <dbReference type="EMBL" id="QIZ77371.1"/>
    </source>
</evidence>
<evidence type="ECO:0000259" key="3">
    <source>
        <dbReference type="Pfam" id="PF01979"/>
    </source>
</evidence>
<feature type="domain" description="Amidohydrolase-related" evidence="3">
    <location>
        <begin position="855"/>
        <end position="927"/>
    </location>
</feature>
<dbReference type="Pfam" id="PF01979">
    <property type="entry name" value="Amidohydro_1"/>
    <property type="match status" value="2"/>
</dbReference>
<dbReference type="InterPro" id="IPR051781">
    <property type="entry name" value="Metallo-dep_Hydrolase"/>
</dbReference>
<dbReference type="SUPFAM" id="SSF51338">
    <property type="entry name" value="Composite domain of metallo-dependent hydrolases"/>
    <property type="match status" value="2"/>
</dbReference>
<evidence type="ECO:0000313" key="5">
    <source>
        <dbReference type="Proteomes" id="UP000501602"/>
    </source>
</evidence>
<evidence type="ECO:0000256" key="2">
    <source>
        <dbReference type="SAM" id="SignalP"/>
    </source>
</evidence>
<feature type="chain" id="PRO_5026142438" evidence="2">
    <location>
        <begin position="23"/>
        <end position="1007"/>
    </location>
</feature>
<dbReference type="RefSeq" id="WP_168660631.1">
    <property type="nucleotide sequence ID" value="NZ_CP051180.1"/>
</dbReference>
<keyword evidence="5" id="KW-1185">Reference proteome</keyword>
<feature type="region of interest" description="Disordered" evidence="1">
    <location>
        <begin position="970"/>
        <end position="1007"/>
    </location>
</feature>
<dbReference type="Proteomes" id="UP000501602">
    <property type="component" value="Chromosome"/>
</dbReference>
<keyword evidence="4" id="KW-0378">Hydrolase</keyword>